<organism evidence="2 3">
    <name type="scientific">Achromobacter spanius</name>
    <dbReference type="NCBI Taxonomy" id="217203"/>
    <lineage>
        <taxon>Bacteria</taxon>
        <taxon>Pseudomonadati</taxon>
        <taxon>Pseudomonadota</taxon>
        <taxon>Betaproteobacteria</taxon>
        <taxon>Burkholderiales</taxon>
        <taxon>Alcaligenaceae</taxon>
        <taxon>Achromobacter</taxon>
    </lineage>
</organism>
<gene>
    <name evidence="2" type="ORF">P8T11_24950</name>
</gene>
<proteinExistence type="predicted"/>
<feature type="region of interest" description="Disordered" evidence="1">
    <location>
        <begin position="405"/>
        <end position="430"/>
    </location>
</feature>
<dbReference type="RefSeq" id="WP_268079548.1">
    <property type="nucleotide sequence ID" value="NZ_CP106885.1"/>
</dbReference>
<reference evidence="2 3" key="1">
    <citation type="submission" date="2023-03" db="EMBL/GenBank/DDBJ databases">
        <title>Achromobacter spanius LIG8.</title>
        <authorList>
            <person name="Shrestha S."/>
        </authorList>
    </citation>
    <scope>NUCLEOTIDE SEQUENCE [LARGE SCALE GENOMIC DNA]</scope>
    <source>
        <strain evidence="2 3">LIG8</strain>
    </source>
</reference>
<name>A0ABY8GS02_9BURK</name>
<sequence>MTDQNNAAQPGLTDDEINAACGRHAADTGWHAENDRKKARAVESALLSKLRAEGVQAGDEREAFEAAWSQLHSPIPMNTRLHDDGRYAIPSIEANWRLWQTARAALASAPVFDPLDPSDDNGAPVPNVTALNGLLLQSGVTPGVAYQIAKSIHTAGWCGKLLATAPVAGEAQKPVGRVRHFHYSGVARNGFSQEAVLNDDAPTLPDGTFLYAAPQASEAVRDAGDDEYTEAVSRIAAVAAAIPDALAVRNAALEEAARVAECTAAGDSKPENPYLVGTARQAAARIRALKAQPDKDGGDCAKGGHVETADQPETRADIGFGGGLLDCAKGAGDAIRELIGKHAELLEQNDYAYFELARTRMTGWMAWICSHPVDTHPDRKVQARGQGSTPDEACRAALADLETRAALSPTPSVVKQSLTATQTGEKGDSE</sequence>
<dbReference type="Proteomes" id="UP001214170">
    <property type="component" value="Chromosome"/>
</dbReference>
<dbReference type="EMBL" id="CP121261">
    <property type="protein sequence ID" value="WFP07521.1"/>
    <property type="molecule type" value="Genomic_DNA"/>
</dbReference>
<evidence type="ECO:0000313" key="3">
    <source>
        <dbReference type="Proteomes" id="UP001214170"/>
    </source>
</evidence>
<evidence type="ECO:0000313" key="2">
    <source>
        <dbReference type="EMBL" id="WFP07521.1"/>
    </source>
</evidence>
<protein>
    <submittedName>
        <fullName evidence="2">Uncharacterized protein</fullName>
    </submittedName>
</protein>
<evidence type="ECO:0000256" key="1">
    <source>
        <dbReference type="SAM" id="MobiDB-lite"/>
    </source>
</evidence>
<feature type="compositionally biased region" description="Polar residues" evidence="1">
    <location>
        <begin position="409"/>
        <end position="424"/>
    </location>
</feature>
<keyword evidence="3" id="KW-1185">Reference proteome</keyword>
<accession>A0ABY8GS02</accession>